<feature type="disulfide bond" evidence="15">
    <location>
        <begin position="1911"/>
        <end position="1923"/>
    </location>
</feature>
<feature type="transmembrane region" description="Helical" evidence="17">
    <location>
        <begin position="2543"/>
        <end position="2572"/>
    </location>
</feature>
<feature type="region of interest" description="Disordered" evidence="16">
    <location>
        <begin position="2823"/>
        <end position="2843"/>
    </location>
</feature>
<dbReference type="Gene3D" id="4.10.400.10">
    <property type="entry name" value="Low-density Lipoprotein Receptor"/>
    <property type="match status" value="5"/>
</dbReference>
<organism evidence="26 27">
    <name type="scientific">Strongylocentrotus purpuratus</name>
    <name type="common">Purple sea urchin</name>
    <dbReference type="NCBI Taxonomy" id="7668"/>
    <lineage>
        <taxon>Eukaryota</taxon>
        <taxon>Metazoa</taxon>
        <taxon>Echinodermata</taxon>
        <taxon>Eleutherozoa</taxon>
        <taxon>Echinozoa</taxon>
        <taxon>Echinoidea</taxon>
        <taxon>Euechinoidea</taxon>
        <taxon>Echinacea</taxon>
        <taxon>Camarodonta</taxon>
        <taxon>Echinidea</taxon>
        <taxon>Strongylocentrotidae</taxon>
        <taxon>Strongylocentrotus</taxon>
    </lineage>
</organism>
<feature type="signal peptide" evidence="18">
    <location>
        <begin position="1"/>
        <end position="21"/>
    </location>
</feature>
<dbReference type="KEGG" id="spu:105445770"/>
<feature type="transmembrane region" description="Helical" evidence="17">
    <location>
        <begin position="2627"/>
        <end position="2648"/>
    </location>
</feature>
<evidence type="ECO:0000256" key="2">
    <source>
        <dbReference type="ARBA" id="ARBA00022475"/>
    </source>
</evidence>
<dbReference type="SUPFAM" id="SSF57196">
    <property type="entry name" value="EGF/Laminin"/>
    <property type="match status" value="1"/>
</dbReference>
<dbReference type="PROSITE" id="PS50022">
    <property type="entry name" value="FA58C_3"/>
    <property type="match status" value="3"/>
</dbReference>
<feature type="compositionally biased region" description="Acidic residues" evidence="16">
    <location>
        <begin position="2826"/>
        <end position="2841"/>
    </location>
</feature>
<evidence type="ECO:0000313" key="27">
    <source>
        <dbReference type="Proteomes" id="UP000007110"/>
    </source>
</evidence>
<dbReference type="InterPro" id="IPR000421">
    <property type="entry name" value="FA58C"/>
</dbReference>
<dbReference type="PROSITE" id="PS01286">
    <property type="entry name" value="FA58C_2"/>
    <property type="match status" value="2"/>
</dbReference>
<feature type="domain" description="F5/8 type C" evidence="20">
    <location>
        <begin position="318"/>
        <end position="471"/>
    </location>
</feature>
<dbReference type="Gene3D" id="3.50.4.10">
    <property type="entry name" value="Hepatocyte Growth Factor"/>
    <property type="match status" value="1"/>
</dbReference>
<evidence type="ECO:0000259" key="19">
    <source>
        <dbReference type="PROSITE" id="PS01180"/>
    </source>
</evidence>
<feature type="domain" description="CUB" evidence="19">
    <location>
        <begin position="1373"/>
        <end position="1497"/>
    </location>
</feature>
<evidence type="ECO:0000256" key="5">
    <source>
        <dbReference type="ARBA" id="ARBA00022692"/>
    </source>
</evidence>
<feature type="domain" description="F5/8 type C" evidence="20">
    <location>
        <begin position="650"/>
        <end position="811"/>
    </location>
</feature>
<dbReference type="InterPro" id="IPR001611">
    <property type="entry name" value="Leu-rich_rpt"/>
</dbReference>
<keyword evidence="12" id="KW-0807">Transducer</keyword>
<dbReference type="SUPFAM" id="SSF56436">
    <property type="entry name" value="C-type lectin-like"/>
    <property type="match status" value="2"/>
</dbReference>
<dbReference type="InterPro" id="IPR038178">
    <property type="entry name" value="Kringle_sf"/>
</dbReference>
<dbReference type="CDD" id="cd00108">
    <property type="entry name" value="KR"/>
    <property type="match status" value="1"/>
</dbReference>
<evidence type="ECO:0000256" key="17">
    <source>
        <dbReference type="SAM" id="Phobius"/>
    </source>
</evidence>
<evidence type="ECO:0000256" key="3">
    <source>
        <dbReference type="ARBA" id="ARBA00022572"/>
    </source>
</evidence>
<dbReference type="SMART" id="SM00181">
    <property type="entry name" value="EGF"/>
    <property type="match status" value="2"/>
</dbReference>
<feature type="region of interest" description="Disordered" evidence="16">
    <location>
        <begin position="1505"/>
        <end position="1526"/>
    </location>
</feature>
<dbReference type="EnsemblMetazoa" id="XM_030995298">
    <property type="protein sequence ID" value="XP_030851158"/>
    <property type="gene ID" value="LOC105445770"/>
</dbReference>
<evidence type="ECO:0000259" key="21">
    <source>
        <dbReference type="PROSITE" id="PS50026"/>
    </source>
</evidence>
<dbReference type="CDD" id="cd00037">
    <property type="entry name" value="CLECT"/>
    <property type="match status" value="1"/>
</dbReference>
<dbReference type="PROSITE" id="PS01187">
    <property type="entry name" value="EGF_CA"/>
    <property type="match status" value="1"/>
</dbReference>
<dbReference type="PROSITE" id="PS00010">
    <property type="entry name" value="ASX_HYDROXYL"/>
    <property type="match status" value="1"/>
</dbReference>
<comment type="subcellular location">
    <subcellularLocation>
        <location evidence="1">Cell membrane</location>
        <topology evidence="1">Multi-pass membrane protein</topology>
    </subcellularLocation>
</comment>
<keyword evidence="6" id="KW-0677">Repeat</keyword>
<protein>
    <submittedName>
        <fullName evidence="26">Uncharacterized protein</fullName>
    </submittedName>
</protein>
<feature type="domain" description="Apple" evidence="25">
    <location>
        <begin position="199"/>
        <end position="303"/>
    </location>
</feature>
<dbReference type="FunFam" id="3.80.10.10:FF:001669">
    <property type="entry name" value="Predicted protein"/>
    <property type="match status" value="1"/>
</dbReference>
<evidence type="ECO:0000259" key="20">
    <source>
        <dbReference type="PROSITE" id="PS50022"/>
    </source>
</evidence>
<evidence type="ECO:0000256" key="14">
    <source>
        <dbReference type="PROSITE-ProRule" id="PRU00121"/>
    </source>
</evidence>
<dbReference type="InterPro" id="IPR001881">
    <property type="entry name" value="EGF-like_Ca-bd_dom"/>
</dbReference>
<dbReference type="PROSITE" id="PS50026">
    <property type="entry name" value="EGF_3"/>
    <property type="match status" value="1"/>
</dbReference>
<dbReference type="InterPro" id="IPR003591">
    <property type="entry name" value="Leu-rich_rpt_typical-subtyp"/>
</dbReference>
<dbReference type="CDD" id="cd00057">
    <property type="entry name" value="FA58C"/>
    <property type="match status" value="1"/>
</dbReference>
<dbReference type="GO" id="GO:0005886">
    <property type="term" value="C:plasma membrane"/>
    <property type="evidence" value="ECO:0000318"/>
    <property type="project" value="GO_Central"/>
</dbReference>
<comment type="caution">
    <text evidence="13">Lacks conserved residue(s) required for the propagation of feature annotation.</text>
</comment>
<keyword evidence="27" id="KW-1185">Reference proteome</keyword>
<dbReference type="RefSeq" id="XP_030851158.1">
    <property type="nucleotide sequence ID" value="XM_030995298.1"/>
</dbReference>
<feature type="disulfide bond" evidence="15">
    <location>
        <begin position="1879"/>
        <end position="1897"/>
    </location>
</feature>
<proteinExistence type="predicted"/>
<dbReference type="FunFam" id="4.10.400.10:FF:000147">
    <property type="entry name" value="Low-density lipoprotein receptor-related protein 2"/>
    <property type="match status" value="1"/>
</dbReference>
<feature type="transmembrane region" description="Helical" evidence="17">
    <location>
        <begin position="2494"/>
        <end position="2519"/>
    </location>
</feature>
<evidence type="ECO:0000256" key="6">
    <source>
        <dbReference type="ARBA" id="ARBA00022737"/>
    </source>
</evidence>
<feature type="domain" description="CUB" evidence="19">
    <location>
        <begin position="1250"/>
        <end position="1368"/>
    </location>
</feature>
<dbReference type="SUPFAM" id="SSF57424">
    <property type="entry name" value="LDL receptor-like module"/>
    <property type="match status" value="5"/>
</dbReference>
<dbReference type="InterPro" id="IPR016186">
    <property type="entry name" value="C-type_lectin-like/link_sf"/>
</dbReference>
<evidence type="ECO:0000256" key="12">
    <source>
        <dbReference type="ARBA" id="ARBA00023224"/>
    </source>
</evidence>
<name>A0A7M7PIF0_STRPU</name>
<feature type="disulfide bond" evidence="15">
    <location>
        <begin position="1818"/>
        <end position="1836"/>
    </location>
</feature>
<dbReference type="SUPFAM" id="SSF52058">
    <property type="entry name" value="L domain-like"/>
    <property type="match status" value="1"/>
</dbReference>
<dbReference type="Gene3D" id="2.60.120.290">
    <property type="entry name" value="Spermadhesin, CUB domain"/>
    <property type="match status" value="3"/>
</dbReference>
<evidence type="ECO:0000256" key="10">
    <source>
        <dbReference type="ARBA" id="ARBA00023157"/>
    </source>
</evidence>
<feature type="chain" id="PRO_5029485905" evidence="18">
    <location>
        <begin position="22"/>
        <end position="2865"/>
    </location>
</feature>
<keyword evidence="18" id="KW-0732">Signal</keyword>
<feature type="transmembrane region" description="Helical" evidence="17">
    <location>
        <begin position="2593"/>
        <end position="2615"/>
    </location>
</feature>
<feature type="disulfide bond" evidence="15">
    <location>
        <begin position="1811"/>
        <end position="1823"/>
    </location>
</feature>
<dbReference type="PROSITE" id="PS51450">
    <property type="entry name" value="LRR"/>
    <property type="match status" value="1"/>
</dbReference>
<dbReference type="FunFam" id="2.40.20.10:FF:000054">
    <property type="entry name" value="Uncharacterized protein"/>
    <property type="match status" value="1"/>
</dbReference>
<evidence type="ECO:0000256" key="9">
    <source>
        <dbReference type="ARBA" id="ARBA00023136"/>
    </source>
</evidence>
<dbReference type="FunFam" id="4.10.400.10:FF:000163">
    <property type="entry name" value="Complement factor I"/>
    <property type="match status" value="1"/>
</dbReference>
<dbReference type="InterPro" id="IPR013806">
    <property type="entry name" value="Kringle-like"/>
</dbReference>
<dbReference type="InterPro" id="IPR002172">
    <property type="entry name" value="LDrepeatLR_classA_rpt"/>
</dbReference>
<dbReference type="GO" id="GO:0009755">
    <property type="term" value="P:hormone-mediated signaling pathway"/>
    <property type="evidence" value="ECO:0000318"/>
    <property type="project" value="GO_Central"/>
</dbReference>
<keyword evidence="9 17" id="KW-0472">Membrane</keyword>
<reference evidence="27" key="1">
    <citation type="submission" date="2015-02" db="EMBL/GenBank/DDBJ databases">
        <title>Genome sequencing for Strongylocentrotus purpuratus.</title>
        <authorList>
            <person name="Murali S."/>
            <person name="Liu Y."/>
            <person name="Vee V."/>
            <person name="English A."/>
            <person name="Wang M."/>
            <person name="Skinner E."/>
            <person name="Han Y."/>
            <person name="Muzny D.M."/>
            <person name="Worley K.C."/>
            <person name="Gibbs R.A."/>
        </authorList>
    </citation>
    <scope>NUCLEOTIDE SEQUENCE</scope>
</reference>
<evidence type="ECO:0000256" key="13">
    <source>
        <dbReference type="PROSITE-ProRule" id="PRU00076"/>
    </source>
</evidence>
<evidence type="ECO:0000313" key="26">
    <source>
        <dbReference type="EnsemblMetazoa" id="XP_030851158"/>
    </source>
</evidence>
<dbReference type="FunFam" id="3.10.100.10:FF:000191">
    <property type="entry name" value="Uncharacterized protein"/>
    <property type="match status" value="1"/>
</dbReference>
<evidence type="ECO:0000256" key="8">
    <source>
        <dbReference type="ARBA" id="ARBA00023040"/>
    </source>
</evidence>
<keyword evidence="11" id="KW-0675">Receptor</keyword>
<dbReference type="Gene3D" id="2.10.25.10">
    <property type="entry name" value="Laminin"/>
    <property type="match status" value="1"/>
</dbReference>
<keyword evidence="5 17" id="KW-0812">Transmembrane</keyword>
<keyword evidence="10 15" id="KW-1015">Disulfide bond</keyword>
<feature type="disulfide bond" evidence="15">
    <location>
        <begin position="2047"/>
        <end position="2065"/>
    </location>
</feature>
<dbReference type="PANTHER" id="PTHR24372:SF77">
    <property type="entry name" value="G-PROTEIN COUPLED RECEPTORS FAMILY 1 PROFILE DOMAIN-CONTAINING PROTEIN"/>
    <property type="match status" value="1"/>
</dbReference>
<dbReference type="PRINTS" id="PR00261">
    <property type="entry name" value="LDLRECEPTOR"/>
</dbReference>
<dbReference type="SMART" id="SM00130">
    <property type="entry name" value="KR"/>
    <property type="match status" value="1"/>
</dbReference>
<dbReference type="GO" id="GO:0008528">
    <property type="term" value="F:G protein-coupled peptide receptor activity"/>
    <property type="evidence" value="ECO:0000318"/>
    <property type="project" value="GO_Central"/>
</dbReference>
<evidence type="ECO:0000256" key="18">
    <source>
        <dbReference type="SAM" id="SignalP"/>
    </source>
</evidence>
<dbReference type="SMART" id="SM00179">
    <property type="entry name" value="EGF_CA"/>
    <property type="match status" value="1"/>
</dbReference>
<evidence type="ECO:0000259" key="24">
    <source>
        <dbReference type="PROSITE" id="PS50262"/>
    </source>
</evidence>
<dbReference type="Pfam" id="PF00754">
    <property type="entry name" value="F5_F8_type_C"/>
    <property type="match status" value="3"/>
</dbReference>
<feature type="disulfide bond" evidence="15">
    <location>
        <begin position="2099"/>
        <end position="2114"/>
    </location>
</feature>
<reference evidence="26" key="2">
    <citation type="submission" date="2021-01" db="UniProtKB">
        <authorList>
            <consortium name="EnsemblMetazoa"/>
        </authorList>
    </citation>
    <scope>IDENTIFICATION</scope>
</reference>
<dbReference type="FunFam" id="2.60.120.290:FF:000005">
    <property type="entry name" value="Procollagen C-endopeptidase enhancer 1"/>
    <property type="match status" value="1"/>
</dbReference>
<dbReference type="FunFam" id="1.20.1070.10:FF:000343">
    <property type="entry name" value="Uncharacterized protein"/>
    <property type="match status" value="1"/>
</dbReference>
<sequence>MLSRALRCLLLVAFCLGIVQGKWDCYNAAAEVKSYKGNGSTACIPDFGPCYSCMNWSDVSDSLFSDFWQMTTDDIAALDLEENFCRFLRPDATTPQCVINQEEHNVTYFINCNIPPCDAHAGCMVGNGSEYRDMAMFTETGHRCLPWQDMNEQPVNPSTHPNDGLSQNFCRNPDSQERPWCYFYDESSISWDYCPIPQCQDNSLANFTRTMSTTINYRLWPYNEYKGSDIVTVEKCARLCLEETSFKCRSFIFNEFLKYISIVVTDAHDASSLCIWTNVTVYHLDNYKEPIVDQQFDLFTRTEAICDAFEPTSFPDLCSLPLGMAFGEISDAQIRASSYLDDDHMPHFARIGNHSSWMPALNDQQPFIDVIFPSRMIFTGLIVQGEGVDDGAFVENFYVLYRNDDSVQSAWWFIMDFSLGLEITDVLFRANGEPHCEHPVYFDPPIRAAQLRVMPYEKHKNISLRLEVLGCRDDDCDFTLGMQNGQIHDSQIEASSSLNDALNAPAMSRLRPYGQQRDGSGWMPTSVHTPGGRISDYDASSLPEVKEWIQVDLKRKYLIKEVLTQGCGKRWVTAYSLRYSEHAEGEGHQLRPYMVGNETKIFLANNDNNTVVRNSLEKPTVAQVIQLVVLYSHIGVCLRFELIGCKDRRCGSRLGMESRFINDWQINSEVHEWFGPHTSGRLHFPDECWIPSSWGDHHWIEVNLLGYHTITGVITQGGYDSWTNNYLWGEYYRLLYRSKYHSDPTSPTSDLNMQWRLYTDRFGDGVDFPMYPDPHTEMRHDLERPFITTAVRLNPRSSRGQFCMRFELIGCKLVDYGQICPETGDEHEGFCMYTVNNQKEDSCDKIFMEDSYPISISSPGTQNYLDDRKKKFELPYRYQYVIGLRMLQSQGQHAFTWRDGTPITYDNFRWTPDQVDNNSTVDWCVSFDMDDDMRWRAYKCRDDVISRATVCQIDMDECLTRDNGCSHECRNEEGSFHCNCPTGYYLDGLNGTTCLSVCQSKFSSLSKVNLTQNGTTCEFHADFDESPFGNTTSALECRPRDSLMTSGSEWSGRAATSTSTRNKRSSENHRRRWISWSPPVTSPDPTPMVVVEEDGSAICSTEFASLSCEELWESRQSDIETTLTFGLIESISFPPWYNTGQWCQMRIHVPEGQIIRFTFHEMILRRSSQSAALCMDNLNITDRIPNRGYLLRGSYCGHFHDLKVKTRSNDVTLRLEMGPLESGMPKKLGFIATYDTLDCSRSYEECDPGCGIQEPFTSATGNFSLENFGDSNAAPFSVCTWTITLPEGHFIFFNFTEFDVKRDVESGACVDSVEIFPTEHRWDEGRSRHVFCGQGAAYVMTNVSSVTVIFQTGLDTGSSGFQVVYASKAVPGCNVGNYGTTKSEIACNLDHAAIASTNYPLPYLVNARPRWRITSRHGTFIQLRFHDFDIDSPGSRCEGDTLSIYDGATDMTKLIDTYCNNHPPPEVVEASFNTMLLQLRSDGSGSGRGFYAVYTGLTFQETLKNSPVSPTATPGEGGELGHPEPSAASCPDGWEMYSGSCYAFRQTQTGVRWTDAHRMCQEEGAHLVSIGNIEEMQFVHVLLTSKWFAEGLRTFIGLIYQRDKHIHRWVDDTPLSYADWYIPDRNSDWGLRQPNGGDLEECALIDLFNLHSMSQWHDIPCASKSAMQMVCEKPVRTASDVAMVSRRRLGPYISKECKSNADLIGSSCVRLHLLQRNSRTPNVTSIECPEGSTFLSNIGQSKVRQLIFYAEHVWPSANDVTSILLSRLQSSLCQILERSETNVFEMKWADCSDELEALICSTSPIEPSDSCPNQLFRCGSGECIHNVYVCDKQHDCSDGSDEDTLLCLPVTQMTTSSPITVNEEEEITSSPCRTNFFQCGSGECIPVSFFCDFIKHCQDGADEEKCNYPRCSDDSFTCANGQCIPNSQRCDLLPQCIDGSDEETCESSSVGFQCYDSTWFPLRILCDGVKDCPGNSWEDEPNYCRFNLSSFECTSEFQIQCHNGACADRKTTCLYDFDEYGLQIGCRDVTHLRHCEDFQCSSSTFKCPHSYCIPLRRRCDGSRDCPIGEDEIGCDNYTCPSGSYRCHGDSFCLNQSQVCDGIKQCPDGDDEFFCGKPCPSGCQCTGLAYSCSENTEWTFESARAIPVNTRTLNLSGVALSERRKRRSIPDNLTLDEALHIDFREFKLLAELDVSNNEIEVINPGSFSSLINLYKLILARNRIRYLHNRTFDGLSRLIHLDLSGNPLAFIEPGTFFNLDTIPILNLSALEIGTLQRRSFEGLTNLRHISLQNNPLSRIETGAFLLLNTTESIDIRGCEVDSFHRDVFQGLGGLKTLYTDEYVFCCLVSSSTSCVAPVDQFSNCQDLMRNKFLRVAIWLLGLSALVGNAFVMTWRWRTRHKEPTKRVQTFLILNLAFSDLLMGLYMIIIGSADMYYREEYMIHKEKWQSSSMCQLAGFLSVLSSEASVFLVTLISMDRFLGVVFPFSRFRFHTKSVRINVLIAWLLAFILSLLPICLRSAFGNRFYGRSSVCLALPLTAERPPGWGYSVALFIGFNFMSFFIIFCCYTVMFVAIRRASKQCTRQRERAEEIKMATKMAVIVGTDFCCWMPIIIMALLSLSGAVDIPQEMYAWVAVFILPVNSAANPYLYTISTLERNREKSKGNPPTHSTWKSECTRELSVGDLEMVRFVRRDSGAPKAAGSDLASPFVRSINLDLSENRVMPVVSSRCRTFTLAHYLATPSLYLSEVDVMVIERDIGRALEFLHRNGYVHGRVTEDYILVDKDIRNNRTGAFLIMRGEELEPVENGFLDSENEDGLDNLSKAARVEGDDDDDEDDDDEEEECLPLLQRDYQQLRTLILRLKSAIYP</sequence>
<evidence type="ECO:0000256" key="16">
    <source>
        <dbReference type="SAM" id="MobiDB-lite"/>
    </source>
</evidence>
<dbReference type="InterPro" id="IPR000276">
    <property type="entry name" value="GPCR_Rhodpsn"/>
</dbReference>
<dbReference type="Gene3D" id="2.40.20.10">
    <property type="entry name" value="Plasminogen Kringle 4"/>
    <property type="match status" value="2"/>
</dbReference>
<dbReference type="CDD" id="cd00054">
    <property type="entry name" value="EGF_CA"/>
    <property type="match status" value="1"/>
</dbReference>
<evidence type="ECO:0000256" key="1">
    <source>
        <dbReference type="ARBA" id="ARBA00004651"/>
    </source>
</evidence>
<dbReference type="InterPro" id="IPR036055">
    <property type="entry name" value="LDL_receptor-like_sf"/>
</dbReference>
<dbReference type="Pfam" id="PF13855">
    <property type="entry name" value="LRR_8"/>
    <property type="match status" value="1"/>
</dbReference>
<dbReference type="InParanoid" id="A0A7M7PIF0"/>
<accession>A0A7M7PIF0</accession>
<dbReference type="InterPro" id="IPR001304">
    <property type="entry name" value="C-type_lectin-like"/>
</dbReference>
<dbReference type="PROSITE" id="PS01180">
    <property type="entry name" value="CUB"/>
    <property type="match status" value="3"/>
</dbReference>
<feature type="compositionally biased region" description="Polar residues" evidence="16">
    <location>
        <begin position="1044"/>
        <end position="1060"/>
    </location>
</feature>
<dbReference type="CDD" id="cd00041">
    <property type="entry name" value="CUB"/>
    <property type="match status" value="3"/>
</dbReference>
<dbReference type="InterPro" id="IPR000859">
    <property type="entry name" value="CUB_dom"/>
</dbReference>
<feature type="transmembrane region" description="Helical" evidence="17">
    <location>
        <begin position="2370"/>
        <end position="2389"/>
    </location>
</feature>
<dbReference type="Pfam" id="PF00057">
    <property type="entry name" value="Ldl_recept_a"/>
    <property type="match status" value="4"/>
</dbReference>
<feature type="disulfide bond" evidence="15">
    <location>
        <begin position="1930"/>
        <end position="1945"/>
    </location>
</feature>
<feature type="region of interest" description="Disordered" evidence="16">
    <location>
        <begin position="1044"/>
        <end position="1070"/>
    </location>
</feature>
<dbReference type="Pfam" id="PF00051">
    <property type="entry name" value="Kringle"/>
    <property type="match status" value="1"/>
</dbReference>
<dbReference type="Gene3D" id="3.10.100.10">
    <property type="entry name" value="Mannose-Binding Protein A, subunit A"/>
    <property type="match status" value="2"/>
</dbReference>
<dbReference type="InterPro" id="IPR017452">
    <property type="entry name" value="GPCR_Rhodpsn_7TM"/>
</dbReference>
<dbReference type="CDD" id="cd00112">
    <property type="entry name" value="LDLa"/>
    <property type="match status" value="5"/>
</dbReference>
<feature type="transmembrane region" description="Helical" evidence="17">
    <location>
        <begin position="2453"/>
        <end position="2473"/>
    </location>
</feature>
<dbReference type="Gene3D" id="1.20.1070.10">
    <property type="entry name" value="Rhodopsin 7-helix transmembrane proteins"/>
    <property type="match status" value="1"/>
</dbReference>
<dbReference type="PROSITE" id="PS01209">
    <property type="entry name" value="LDLRA_1"/>
    <property type="match status" value="4"/>
</dbReference>
<evidence type="ECO:0000256" key="7">
    <source>
        <dbReference type="ARBA" id="ARBA00022989"/>
    </source>
</evidence>
<feature type="domain" description="C-type lectin" evidence="22">
    <location>
        <begin position="1537"/>
        <end position="1661"/>
    </location>
</feature>
<dbReference type="InterPro" id="IPR000742">
    <property type="entry name" value="EGF"/>
</dbReference>
<feature type="domain" description="F5/8 type C" evidence="20">
    <location>
        <begin position="476"/>
        <end position="645"/>
    </location>
</feature>
<feature type="disulfide bond" evidence="15">
    <location>
        <begin position="2059"/>
        <end position="2074"/>
    </location>
</feature>
<dbReference type="InterPro" id="IPR000152">
    <property type="entry name" value="EGF-type_Asp/Asn_hydroxyl_site"/>
</dbReference>
<evidence type="ECO:0000259" key="22">
    <source>
        <dbReference type="PROSITE" id="PS50041"/>
    </source>
</evidence>
<dbReference type="SMART" id="SM00192">
    <property type="entry name" value="LDLa"/>
    <property type="match status" value="6"/>
</dbReference>
<evidence type="ECO:0000256" key="11">
    <source>
        <dbReference type="ARBA" id="ARBA00023170"/>
    </source>
</evidence>
<feature type="transmembrane region" description="Helical" evidence="17">
    <location>
        <begin position="2409"/>
        <end position="2433"/>
    </location>
</feature>
<dbReference type="Pfam" id="PF00059">
    <property type="entry name" value="Lectin_C"/>
    <property type="match status" value="1"/>
</dbReference>
<keyword evidence="2" id="KW-1003">Cell membrane</keyword>
<dbReference type="PROSITE" id="PS50262">
    <property type="entry name" value="G_PROTEIN_RECEP_F1_2"/>
    <property type="match status" value="1"/>
</dbReference>
<dbReference type="InterPro" id="IPR008979">
    <property type="entry name" value="Galactose-bd-like_sf"/>
</dbReference>
<keyword evidence="3 14" id="KW-0420">Kringle</keyword>
<dbReference type="OrthoDB" id="6022531at2759"/>
<dbReference type="OMA" id="RCEEMWA"/>
<dbReference type="InterPro" id="IPR018056">
    <property type="entry name" value="Kringle_CS"/>
</dbReference>
<dbReference type="PROSITE" id="PS00237">
    <property type="entry name" value="G_PROTEIN_RECEP_F1_1"/>
    <property type="match status" value="1"/>
</dbReference>
<evidence type="ECO:0000256" key="4">
    <source>
        <dbReference type="ARBA" id="ARBA00022614"/>
    </source>
</evidence>
<dbReference type="SUPFAM" id="SSF49785">
    <property type="entry name" value="Galactose-binding domain-like"/>
    <property type="match status" value="3"/>
</dbReference>
<feature type="domain" description="G-protein coupled receptors family 1 profile" evidence="24">
    <location>
        <begin position="2385"/>
        <end position="2647"/>
    </location>
</feature>
<dbReference type="InterPro" id="IPR000001">
    <property type="entry name" value="Kringle"/>
</dbReference>
<feature type="domain" description="EGF-like" evidence="21">
    <location>
        <begin position="954"/>
        <end position="995"/>
    </location>
</feature>
<dbReference type="SUPFAM" id="SSF49854">
    <property type="entry name" value="Spermadhesin, CUB domain"/>
    <property type="match status" value="3"/>
</dbReference>
<dbReference type="PROSITE" id="PS50070">
    <property type="entry name" value="KRINGLE_2"/>
    <property type="match status" value="1"/>
</dbReference>
<dbReference type="Gene3D" id="2.60.120.260">
    <property type="entry name" value="Galactose-binding domain-like"/>
    <property type="match status" value="3"/>
</dbReference>
<dbReference type="SUPFAM" id="SSF57414">
    <property type="entry name" value="Hairpin loop containing domain-like"/>
    <property type="match status" value="1"/>
</dbReference>
<dbReference type="GO" id="GO:0005509">
    <property type="term" value="F:calcium ion binding"/>
    <property type="evidence" value="ECO:0007669"/>
    <property type="project" value="InterPro"/>
</dbReference>
<dbReference type="CDD" id="cd01099">
    <property type="entry name" value="PAN_AP_HGF"/>
    <property type="match status" value="1"/>
</dbReference>
<dbReference type="InterPro" id="IPR032675">
    <property type="entry name" value="LRR_dom_sf"/>
</dbReference>
<evidence type="ECO:0000259" key="25">
    <source>
        <dbReference type="PROSITE" id="PS50948"/>
    </source>
</evidence>
<dbReference type="SUPFAM" id="SSF57440">
    <property type="entry name" value="Kringle-like"/>
    <property type="match status" value="1"/>
</dbReference>
<dbReference type="InterPro" id="IPR018097">
    <property type="entry name" value="EGF_Ca-bd_CS"/>
</dbReference>
<feature type="disulfide bond" evidence="15">
    <location>
        <begin position="2040"/>
        <end position="2052"/>
    </location>
</feature>
<dbReference type="GeneID" id="105445770"/>
<keyword evidence="4" id="KW-0433">Leucine-rich repeat</keyword>
<dbReference type="InterPro" id="IPR035914">
    <property type="entry name" value="Sperma_CUB_dom_sf"/>
</dbReference>
<dbReference type="Pfam" id="PF00431">
    <property type="entry name" value="CUB"/>
    <property type="match status" value="3"/>
</dbReference>
<dbReference type="SMART" id="SM00231">
    <property type="entry name" value="FA58C"/>
    <property type="match status" value="3"/>
</dbReference>
<dbReference type="PROSITE" id="PS50948">
    <property type="entry name" value="PAN"/>
    <property type="match status" value="1"/>
</dbReference>
<dbReference type="SUPFAM" id="SSF81321">
    <property type="entry name" value="Family A G protein-coupled receptor-like"/>
    <property type="match status" value="1"/>
</dbReference>
<dbReference type="InterPro" id="IPR003609">
    <property type="entry name" value="Pan_app"/>
</dbReference>
<dbReference type="PROSITE" id="PS50068">
    <property type="entry name" value="LDLRA_2"/>
    <property type="match status" value="5"/>
</dbReference>
<dbReference type="PRINTS" id="PR00018">
    <property type="entry name" value="KRINGLE"/>
</dbReference>
<dbReference type="Pfam" id="PF00001">
    <property type="entry name" value="7tm_1"/>
    <property type="match status" value="1"/>
</dbReference>
<feature type="disulfide bond" evidence="15">
    <location>
        <begin position="1891"/>
        <end position="1906"/>
    </location>
</feature>
<dbReference type="SMART" id="SM00034">
    <property type="entry name" value="CLECT"/>
    <property type="match status" value="2"/>
</dbReference>
<feature type="domain" description="CUB" evidence="19">
    <location>
        <begin position="1099"/>
        <end position="1237"/>
    </location>
</feature>
<dbReference type="CDD" id="cd15137">
    <property type="entry name" value="7tmA_Relaxin_R"/>
    <property type="match status" value="1"/>
</dbReference>
<dbReference type="Proteomes" id="UP000007110">
    <property type="component" value="Unassembled WGS sequence"/>
</dbReference>
<dbReference type="SUPFAM" id="SSF56112">
    <property type="entry name" value="Protein kinase-like (PK-like)"/>
    <property type="match status" value="1"/>
</dbReference>
<dbReference type="GO" id="GO:0007189">
    <property type="term" value="P:adenylate cyclase-activating G protein-coupled receptor signaling pathway"/>
    <property type="evidence" value="ECO:0000318"/>
    <property type="project" value="GO_Central"/>
</dbReference>
<dbReference type="PROSITE" id="PS00021">
    <property type="entry name" value="KRINGLE_1"/>
    <property type="match status" value="1"/>
</dbReference>
<evidence type="ECO:0000256" key="15">
    <source>
        <dbReference type="PROSITE-ProRule" id="PRU00124"/>
    </source>
</evidence>
<dbReference type="PROSITE" id="PS50041">
    <property type="entry name" value="C_TYPE_LECTIN_2"/>
    <property type="match status" value="2"/>
</dbReference>
<keyword evidence="13" id="KW-0245">EGF-like domain</keyword>
<keyword evidence="7 17" id="KW-1133">Transmembrane helix</keyword>
<feature type="domain" description="C-type lectin" evidence="22">
    <location>
        <begin position="827"/>
        <end position="940"/>
    </location>
</feature>
<dbReference type="InterPro" id="IPR023415">
    <property type="entry name" value="LDLR_class-A_CS"/>
</dbReference>
<dbReference type="Gene3D" id="3.80.10.10">
    <property type="entry name" value="Ribonuclease Inhibitor"/>
    <property type="match status" value="1"/>
</dbReference>
<dbReference type="PANTHER" id="PTHR24372">
    <property type="entry name" value="GLYCOPROTEIN HORMONE RECEPTOR"/>
    <property type="match status" value="1"/>
</dbReference>
<feature type="disulfide bond" evidence="15">
    <location>
        <begin position="1918"/>
        <end position="1936"/>
    </location>
</feature>
<dbReference type="InterPro" id="IPR011009">
    <property type="entry name" value="Kinase-like_dom_sf"/>
</dbReference>
<feature type="disulfide bond" evidence="15">
    <location>
        <begin position="1872"/>
        <end position="1884"/>
    </location>
</feature>
<dbReference type="SMART" id="SM00042">
    <property type="entry name" value="CUB"/>
    <property type="match status" value="3"/>
</dbReference>
<keyword evidence="8" id="KW-0297">G-protein coupled receptor</keyword>
<feature type="domain" description="Kringle" evidence="23">
    <location>
        <begin position="122"/>
        <end position="199"/>
    </location>
</feature>
<evidence type="ECO:0000259" key="23">
    <source>
        <dbReference type="PROSITE" id="PS50070"/>
    </source>
</evidence>
<dbReference type="SMART" id="SM00369">
    <property type="entry name" value="LRR_TYP"/>
    <property type="match status" value="4"/>
</dbReference>
<dbReference type="InterPro" id="IPR016187">
    <property type="entry name" value="CTDL_fold"/>
</dbReference>